<organism evidence="1 2">
    <name type="scientific">Cichorium intybus</name>
    <name type="common">Chicory</name>
    <dbReference type="NCBI Taxonomy" id="13427"/>
    <lineage>
        <taxon>Eukaryota</taxon>
        <taxon>Viridiplantae</taxon>
        <taxon>Streptophyta</taxon>
        <taxon>Embryophyta</taxon>
        <taxon>Tracheophyta</taxon>
        <taxon>Spermatophyta</taxon>
        <taxon>Magnoliopsida</taxon>
        <taxon>eudicotyledons</taxon>
        <taxon>Gunneridae</taxon>
        <taxon>Pentapetalae</taxon>
        <taxon>asterids</taxon>
        <taxon>campanulids</taxon>
        <taxon>Asterales</taxon>
        <taxon>Asteraceae</taxon>
        <taxon>Cichorioideae</taxon>
        <taxon>Cichorieae</taxon>
        <taxon>Cichoriinae</taxon>
        <taxon>Cichorium</taxon>
    </lineage>
</organism>
<proteinExistence type="predicted"/>
<protein>
    <submittedName>
        <fullName evidence="1">Uncharacterized protein</fullName>
    </submittedName>
</protein>
<evidence type="ECO:0000313" key="1">
    <source>
        <dbReference type="EMBL" id="KAI3767171.1"/>
    </source>
</evidence>
<reference evidence="2" key="1">
    <citation type="journal article" date="2022" name="Mol. Ecol. Resour.">
        <title>The genomes of chicory, endive, great burdock and yacon provide insights into Asteraceae palaeo-polyploidization history and plant inulin production.</title>
        <authorList>
            <person name="Fan W."/>
            <person name="Wang S."/>
            <person name="Wang H."/>
            <person name="Wang A."/>
            <person name="Jiang F."/>
            <person name="Liu H."/>
            <person name="Zhao H."/>
            <person name="Xu D."/>
            <person name="Zhang Y."/>
        </authorList>
    </citation>
    <scope>NUCLEOTIDE SEQUENCE [LARGE SCALE GENOMIC DNA]</scope>
    <source>
        <strain evidence="2">cv. Punajuju</strain>
    </source>
</reference>
<name>A0ACB9F902_CICIN</name>
<sequence>MLLSGSMPSYDDLMTSSFLARTFLSCSAATISASVPFPTVSLDLTQTSNPLQLRGSSQFRYLSSNPLQLRGSGQFPVLHHQGASPATLADTVTALTAEPNFLTALAATISFVFGGAQPNNGRSTNNGNVATKNVNNME</sequence>
<keyword evidence="2" id="KW-1185">Reference proteome</keyword>
<reference evidence="1 2" key="2">
    <citation type="journal article" date="2022" name="Mol. Ecol. Resour.">
        <title>The genomes of chicory, endive, great burdock and yacon provide insights into Asteraceae paleo-polyploidization history and plant inulin production.</title>
        <authorList>
            <person name="Fan W."/>
            <person name="Wang S."/>
            <person name="Wang H."/>
            <person name="Wang A."/>
            <person name="Jiang F."/>
            <person name="Liu H."/>
            <person name="Zhao H."/>
            <person name="Xu D."/>
            <person name="Zhang Y."/>
        </authorList>
    </citation>
    <scope>NUCLEOTIDE SEQUENCE [LARGE SCALE GENOMIC DNA]</scope>
    <source>
        <strain evidence="2">cv. Punajuju</strain>
        <tissue evidence="1">Leaves</tissue>
    </source>
</reference>
<gene>
    <name evidence="1" type="ORF">L2E82_17258</name>
</gene>
<dbReference type="Proteomes" id="UP001055811">
    <property type="component" value="Linkage Group LG03"/>
</dbReference>
<dbReference type="EMBL" id="CM042011">
    <property type="protein sequence ID" value="KAI3767171.1"/>
    <property type="molecule type" value="Genomic_DNA"/>
</dbReference>
<evidence type="ECO:0000313" key="2">
    <source>
        <dbReference type="Proteomes" id="UP001055811"/>
    </source>
</evidence>
<accession>A0ACB9F902</accession>
<comment type="caution">
    <text evidence="1">The sequence shown here is derived from an EMBL/GenBank/DDBJ whole genome shotgun (WGS) entry which is preliminary data.</text>
</comment>